<evidence type="ECO:0000256" key="2">
    <source>
        <dbReference type="ARBA" id="ARBA00005695"/>
    </source>
</evidence>
<dbReference type="PROSITE" id="PS01040">
    <property type="entry name" value="SBP_BACTERIAL_5"/>
    <property type="match status" value="1"/>
</dbReference>
<accession>A0ABX0SJU7</accession>
<keyword evidence="3 4" id="KW-0732">Signal</keyword>
<reference evidence="6 7" key="1">
    <citation type="submission" date="2020-02" db="EMBL/GenBank/DDBJ databases">
        <title>Sequencing the genomes of 1000 actinobacteria strains.</title>
        <authorList>
            <person name="Klenk H.-P."/>
        </authorList>
    </citation>
    <scope>NUCLEOTIDE SEQUENCE [LARGE SCALE GENOMIC DNA]</scope>
    <source>
        <strain evidence="6 7">DSM 19609</strain>
    </source>
</reference>
<proteinExistence type="inferred from homology"/>
<dbReference type="Gene3D" id="3.10.105.10">
    <property type="entry name" value="Dipeptide-binding Protein, Domain 3"/>
    <property type="match status" value="1"/>
</dbReference>
<feature type="domain" description="Solute-binding protein family 5" evidence="5">
    <location>
        <begin position="85"/>
        <end position="434"/>
    </location>
</feature>
<dbReference type="Pfam" id="PF00496">
    <property type="entry name" value="SBP_bac_5"/>
    <property type="match status" value="1"/>
</dbReference>
<dbReference type="RefSeq" id="WP_167166404.1">
    <property type="nucleotide sequence ID" value="NZ_BAAAOO010000015.1"/>
</dbReference>
<evidence type="ECO:0000313" key="6">
    <source>
        <dbReference type="EMBL" id="NIH57022.1"/>
    </source>
</evidence>
<feature type="signal peptide" evidence="4">
    <location>
        <begin position="1"/>
        <end position="25"/>
    </location>
</feature>
<dbReference type="PROSITE" id="PS51257">
    <property type="entry name" value="PROKAR_LIPOPROTEIN"/>
    <property type="match status" value="1"/>
</dbReference>
<evidence type="ECO:0000256" key="4">
    <source>
        <dbReference type="SAM" id="SignalP"/>
    </source>
</evidence>
<evidence type="ECO:0000256" key="3">
    <source>
        <dbReference type="ARBA" id="ARBA00022729"/>
    </source>
</evidence>
<evidence type="ECO:0000256" key="1">
    <source>
        <dbReference type="ARBA" id="ARBA00004193"/>
    </source>
</evidence>
<dbReference type="SUPFAM" id="SSF53850">
    <property type="entry name" value="Periplasmic binding protein-like II"/>
    <property type="match status" value="1"/>
</dbReference>
<dbReference type="EMBL" id="JAAMOZ010000001">
    <property type="protein sequence ID" value="NIH57022.1"/>
    <property type="molecule type" value="Genomic_DNA"/>
</dbReference>
<comment type="caution">
    <text evidence="6">The sequence shown here is derived from an EMBL/GenBank/DDBJ whole genome shotgun (WGS) entry which is preliminary data.</text>
</comment>
<protein>
    <submittedName>
        <fullName evidence="6">Peptide/nickel transport system substrate-binding protein</fullName>
    </submittedName>
</protein>
<dbReference type="InterPro" id="IPR039424">
    <property type="entry name" value="SBP_5"/>
</dbReference>
<feature type="chain" id="PRO_5045892846" evidence="4">
    <location>
        <begin position="26"/>
        <end position="527"/>
    </location>
</feature>
<keyword evidence="7" id="KW-1185">Reference proteome</keyword>
<name>A0ABX0SJU7_9ACTN</name>
<gene>
    <name evidence="6" type="ORF">FB473_001667</name>
</gene>
<dbReference type="InterPro" id="IPR000914">
    <property type="entry name" value="SBP_5_dom"/>
</dbReference>
<evidence type="ECO:0000259" key="5">
    <source>
        <dbReference type="Pfam" id="PF00496"/>
    </source>
</evidence>
<dbReference type="Proteomes" id="UP000749311">
    <property type="component" value="Unassembled WGS sequence"/>
</dbReference>
<dbReference type="InterPro" id="IPR023765">
    <property type="entry name" value="SBP_5_CS"/>
</dbReference>
<dbReference type="PANTHER" id="PTHR30290:SF38">
    <property type="entry name" value="D,D-DIPEPTIDE-BINDING PERIPLASMIC PROTEIN DDPA-RELATED"/>
    <property type="match status" value="1"/>
</dbReference>
<sequence>MKSHRLRFAAVLTGFALLFAGCSNSGTDSGDSQSDNADVIYSDTLEYPLSATIPSLDPHISTSGAAAMVGHEIWETLVAFDANYQIQPELASSWEFSDDARTLTFTIREGVKFHDGSTLTPEDVTASLNRWKSKAARVSGVLGDAEFEVAGDNAVSITTPEPHTDLLAQLANTLQFSAIMPARVINEAGADGVTEFIGTGPYSFVSYETDQQVELTRFDDYQPVDSAASGLSGAKSAPTQNLVFTIVTDSSTRLASYLSGDSNFVDLTADTVTQVTALDDTTVSKQLAFENVIVFNKRSEVFRDVRVRQAVAKAIDPDAYLLAVVGDSELYRLNPGYLFEENSLWWSDAGSDGIYGAQDLDGARQLLAEAGYDSNTSVRTLTSHDYGGGYYSSAVILQSQLAQVGINLELDVSDYATLLTKRADETAWDLYTGPFVVPSTLTQALYLGATYGWPDDAELTELLSNASAAQTDEETREAASAIQEHVWETLPVIKVGDQYSYQAVRNTVSDFSVFDGVPVLWNVKAAE</sequence>
<comment type="subcellular location">
    <subcellularLocation>
        <location evidence="1">Cell membrane</location>
        <topology evidence="1">Lipid-anchor</topology>
    </subcellularLocation>
</comment>
<dbReference type="InterPro" id="IPR030678">
    <property type="entry name" value="Peptide/Ni-bd"/>
</dbReference>
<dbReference type="PANTHER" id="PTHR30290">
    <property type="entry name" value="PERIPLASMIC BINDING COMPONENT OF ABC TRANSPORTER"/>
    <property type="match status" value="1"/>
</dbReference>
<evidence type="ECO:0000313" key="7">
    <source>
        <dbReference type="Proteomes" id="UP000749311"/>
    </source>
</evidence>
<comment type="similarity">
    <text evidence="2">Belongs to the bacterial solute-binding protein 5 family.</text>
</comment>
<dbReference type="Gene3D" id="3.40.190.10">
    <property type="entry name" value="Periplasmic binding protein-like II"/>
    <property type="match status" value="1"/>
</dbReference>
<organism evidence="6 7">
    <name type="scientific">Brooklawnia cerclae</name>
    <dbReference type="NCBI Taxonomy" id="349934"/>
    <lineage>
        <taxon>Bacteria</taxon>
        <taxon>Bacillati</taxon>
        <taxon>Actinomycetota</taxon>
        <taxon>Actinomycetes</taxon>
        <taxon>Propionibacteriales</taxon>
        <taxon>Propionibacteriaceae</taxon>
        <taxon>Brooklawnia</taxon>
    </lineage>
</organism>
<dbReference type="PIRSF" id="PIRSF002741">
    <property type="entry name" value="MppA"/>
    <property type="match status" value="1"/>
</dbReference>
<dbReference type="Gene3D" id="3.90.76.10">
    <property type="entry name" value="Dipeptide-binding Protein, Domain 1"/>
    <property type="match status" value="1"/>
</dbReference>